<dbReference type="EMBL" id="BMAW01088704">
    <property type="protein sequence ID" value="GFS36172.1"/>
    <property type="molecule type" value="Genomic_DNA"/>
</dbReference>
<feature type="compositionally biased region" description="Basic and acidic residues" evidence="1">
    <location>
        <begin position="10"/>
        <end position="22"/>
    </location>
</feature>
<evidence type="ECO:0000256" key="1">
    <source>
        <dbReference type="SAM" id="MobiDB-lite"/>
    </source>
</evidence>
<reference evidence="2" key="1">
    <citation type="submission" date="2020-08" db="EMBL/GenBank/DDBJ databases">
        <title>Multicomponent nature underlies the extraordinary mechanical properties of spider dragline silk.</title>
        <authorList>
            <person name="Kono N."/>
            <person name="Nakamura H."/>
            <person name="Mori M."/>
            <person name="Yoshida Y."/>
            <person name="Ohtoshi R."/>
            <person name="Malay A.D."/>
            <person name="Moran D.A.P."/>
            <person name="Tomita M."/>
            <person name="Numata K."/>
            <person name="Arakawa K."/>
        </authorList>
    </citation>
    <scope>NUCLEOTIDE SEQUENCE</scope>
</reference>
<evidence type="ECO:0000313" key="4">
    <source>
        <dbReference type="Proteomes" id="UP000887013"/>
    </source>
</evidence>
<organism evidence="2 4">
    <name type="scientific">Nephila pilipes</name>
    <name type="common">Giant wood spider</name>
    <name type="synonym">Nephila maculata</name>
    <dbReference type="NCBI Taxonomy" id="299642"/>
    <lineage>
        <taxon>Eukaryota</taxon>
        <taxon>Metazoa</taxon>
        <taxon>Ecdysozoa</taxon>
        <taxon>Arthropoda</taxon>
        <taxon>Chelicerata</taxon>
        <taxon>Arachnida</taxon>
        <taxon>Araneae</taxon>
        <taxon>Araneomorphae</taxon>
        <taxon>Entelegynae</taxon>
        <taxon>Araneoidea</taxon>
        <taxon>Nephilidae</taxon>
        <taxon>Nephila</taxon>
    </lineage>
</organism>
<evidence type="ECO:0000313" key="2">
    <source>
        <dbReference type="EMBL" id="GFS36172.1"/>
    </source>
</evidence>
<sequence>ETGEEPTATLERKGDGDGKDGIKVTEVEIGGENIDGRGASGGGQWWRPVPWDYSKFYSKEERAPDMGWCKVPPVRPPIEQDDSTS</sequence>
<proteinExistence type="predicted"/>
<evidence type="ECO:0000313" key="3">
    <source>
        <dbReference type="EMBL" id="GFS96882.1"/>
    </source>
</evidence>
<accession>A0A8X6MAX4</accession>
<name>A0A8X6MAX4_NEPPI</name>
<dbReference type="Proteomes" id="UP000887013">
    <property type="component" value="Unassembled WGS sequence"/>
</dbReference>
<feature type="region of interest" description="Disordered" evidence="1">
    <location>
        <begin position="1"/>
        <end position="22"/>
    </location>
</feature>
<dbReference type="AlphaFoldDB" id="A0A8X6MAX4"/>
<gene>
    <name evidence="3" type="ORF">NPIL_114251</name>
    <name evidence="2" type="ORF">NPIL_614421</name>
</gene>
<feature type="non-terminal residue" evidence="2">
    <location>
        <position position="1"/>
    </location>
</feature>
<dbReference type="EMBL" id="BMAW01005987">
    <property type="protein sequence ID" value="GFS96882.1"/>
    <property type="molecule type" value="Genomic_DNA"/>
</dbReference>
<comment type="caution">
    <text evidence="2">The sequence shown here is derived from an EMBL/GenBank/DDBJ whole genome shotgun (WGS) entry which is preliminary data.</text>
</comment>
<keyword evidence="4" id="KW-1185">Reference proteome</keyword>
<protein>
    <submittedName>
        <fullName evidence="2">Uncharacterized protein</fullName>
    </submittedName>
</protein>